<dbReference type="SUPFAM" id="SSF103481">
    <property type="entry name" value="Multidrug resistance efflux transporter EmrE"/>
    <property type="match status" value="1"/>
</dbReference>
<evidence type="ECO:0000256" key="2">
    <source>
        <dbReference type="ARBA" id="ARBA00007230"/>
    </source>
</evidence>
<keyword evidence="4 7" id="KW-1133">Transmembrane helix</keyword>
<sequence>MAGNDGFTVATESSSINTTTESLEWQNTTNATSFINTTTAVQKTNEGSVMNFYIGLAIAVLSSVMIGSSFIFKKVGLIRYAKMHDSRAGEGGHGYLKQWLWWAGMILMCFGEVSNFAAYAFAPATLVTPLGALSVITSAVLSARFLKEHLNILGKIGCALCLLGATVVVVHSPKEAEVKSMEELLLKLKEPAFIAYGCFMVLVAVVFIIFLAPRYGHKNVLVYIIICSTLGSFTVPGCKGLGVAITETIGGRNQFVNWLTYVLLATTAICIVVQINFLNKALDTYNTAIVTPIYYVIFTTCAITGSLILFQEWGHMTFENILGGVCGFLVIVTAIFLMHAFKDLKISLANLSKLIKQSQEEGNSDRNSTLNGQVNEGFCDPEDVQLDSNENLQSIKELNGDKNNILNGHISDGFCAPGVQLDGNENLESKMEVNGDKNILNDHISVDFCVHGKQLNDYENLESRNEINDDKYAILNEHINDGLCVKEGLQLDSTENLEPWKEYQNKVVKF</sequence>
<evidence type="ECO:0000256" key="3">
    <source>
        <dbReference type="ARBA" id="ARBA00022692"/>
    </source>
</evidence>
<feature type="transmembrane region" description="Helical" evidence="7">
    <location>
        <begin position="220"/>
        <end position="246"/>
    </location>
</feature>
<reference evidence="8 9" key="1">
    <citation type="submission" date="2024-11" db="EMBL/GenBank/DDBJ databases">
        <title>Chromosome-level genome assembly of the freshwater bivalve Anodonta woodiana.</title>
        <authorList>
            <person name="Chen X."/>
        </authorList>
    </citation>
    <scope>NUCLEOTIDE SEQUENCE [LARGE SCALE GENOMIC DNA]</scope>
    <source>
        <strain evidence="8">MN2024</strain>
        <tissue evidence="8">Gills</tissue>
    </source>
</reference>
<keyword evidence="5 7" id="KW-0472">Membrane</keyword>
<proteinExistence type="inferred from homology"/>
<name>A0ABD3X556_SINWO</name>
<evidence type="ECO:0000313" key="8">
    <source>
        <dbReference type="EMBL" id="KAL3880147.1"/>
    </source>
</evidence>
<dbReference type="AlphaFoldDB" id="A0ABD3X556"/>
<evidence type="ECO:0000313" key="9">
    <source>
        <dbReference type="Proteomes" id="UP001634394"/>
    </source>
</evidence>
<feature type="transmembrane region" description="Helical" evidence="7">
    <location>
        <begin position="52"/>
        <end position="72"/>
    </location>
</feature>
<dbReference type="InterPro" id="IPR008521">
    <property type="entry name" value="Mg_trans_NIPA"/>
</dbReference>
<comment type="similarity">
    <text evidence="2">Belongs to the NIPA family.</text>
</comment>
<dbReference type="PANTHER" id="PTHR12570:SF92">
    <property type="entry name" value="SPICHTHYIN, ISOFORM B"/>
    <property type="match status" value="1"/>
</dbReference>
<comment type="subcellular location">
    <subcellularLocation>
        <location evidence="1">Membrane</location>
        <topology evidence="1">Multi-pass membrane protein</topology>
    </subcellularLocation>
</comment>
<evidence type="ECO:0000256" key="1">
    <source>
        <dbReference type="ARBA" id="ARBA00004141"/>
    </source>
</evidence>
<feature type="transmembrane region" description="Helical" evidence="7">
    <location>
        <begin position="321"/>
        <end position="341"/>
    </location>
</feature>
<evidence type="ECO:0000256" key="5">
    <source>
        <dbReference type="ARBA" id="ARBA00023136"/>
    </source>
</evidence>
<evidence type="ECO:0000256" key="7">
    <source>
        <dbReference type="SAM" id="Phobius"/>
    </source>
</evidence>
<protein>
    <recommendedName>
        <fullName evidence="10">Magnesium transporter NIPA2</fullName>
    </recommendedName>
</protein>
<keyword evidence="3 7" id="KW-0812">Transmembrane</keyword>
<gene>
    <name evidence="8" type="ORF">ACJMK2_032412</name>
</gene>
<feature type="region of interest" description="Disordered" evidence="6">
    <location>
        <begin position="1"/>
        <end position="21"/>
    </location>
</feature>
<feature type="transmembrane region" description="Helical" evidence="7">
    <location>
        <begin position="289"/>
        <end position="309"/>
    </location>
</feature>
<dbReference type="GO" id="GO:0016020">
    <property type="term" value="C:membrane"/>
    <property type="evidence" value="ECO:0007669"/>
    <property type="project" value="UniProtKB-SubCell"/>
</dbReference>
<evidence type="ECO:0000256" key="6">
    <source>
        <dbReference type="SAM" id="MobiDB-lite"/>
    </source>
</evidence>
<evidence type="ECO:0000256" key="4">
    <source>
        <dbReference type="ARBA" id="ARBA00022989"/>
    </source>
</evidence>
<feature type="transmembrane region" description="Helical" evidence="7">
    <location>
        <begin position="258"/>
        <end position="277"/>
    </location>
</feature>
<organism evidence="8 9">
    <name type="scientific">Sinanodonta woodiana</name>
    <name type="common">Chinese pond mussel</name>
    <name type="synonym">Anodonta woodiana</name>
    <dbReference type="NCBI Taxonomy" id="1069815"/>
    <lineage>
        <taxon>Eukaryota</taxon>
        <taxon>Metazoa</taxon>
        <taxon>Spiralia</taxon>
        <taxon>Lophotrochozoa</taxon>
        <taxon>Mollusca</taxon>
        <taxon>Bivalvia</taxon>
        <taxon>Autobranchia</taxon>
        <taxon>Heteroconchia</taxon>
        <taxon>Palaeoheterodonta</taxon>
        <taxon>Unionida</taxon>
        <taxon>Unionoidea</taxon>
        <taxon>Unionidae</taxon>
        <taxon>Unioninae</taxon>
        <taxon>Sinanodonta</taxon>
    </lineage>
</organism>
<feature type="compositionally biased region" description="Low complexity" evidence="6">
    <location>
        <begin position="11"/>
        <end position="21"/>
    </location>
</feature>
<dbReference type="PANTHER" id="PTHR12570">
    <property type="match status" value="1"/>
</dbReference>
<dbReference type="EMBL" id="JBJQND010000004">
    <property type="protein sequence ID" value="KAL3880147.1"/>
    <property type="molecule type" value="Genomic_DNA"/>
</dbReference>
<dbReference type="GO" id="GO:0015693">
    <property type="term" value="P:magnesium ion transport"/>
    <property type="evidence" value="ECO:0007669"/>
    <property type="project" value="UniProtKB-ARBA"/>
</dbReference>
<feature type="transmembrane region" description="Helical" evidence="7">
    <location>
        <begin position="193"/>
        <end position="213"/>
    </location>
</feature>
<dbReference type="Pfam" id="PF05653">
    <property type="entry name" value="Mg_trans_NIPA"/>
    <property type="match status" value="1"/>
</dbReference>
<dbReference type="Proteomes" id="UP001634394">
    <property type="component" value="Unassembled WGS sequence"/>
</dbReference>
<keyword evidence="9" id="KW-1185">Reference proteome</keyword>
<feature type="transmembrane region" description="Helical" evidence="7">
    <location>
        <begin position="153"/>
        <end position="173"/>
    </location>
</feature>
<comment type="caution">
    <text evidence="8">The sequence shown here is derived from an EMBL/GenBank/DDBJ whole genome shotgun (WGS) entry which is preliminary data.</text>
</comment>
<evidence type="ECO:0008006" key="10">
    <source>
        <dbReference type="Google" id="ProtNLM"/>
    </source>
</evidence>
<dbReference type="Gene3D" id="1.10.3730.20">
    <property type="match status" value="1"/>
</dbReference>
<dbReference type="InterPro" id="IPR037185">
    <property type="entry name" value="EmrE-like"/>
</dbReference>
<accession>A0ABD3X556</accession>